<dbReference type="GeneID" id="34595377"/>
<protein>
    <submittedName>
        <fullName evidence="1">Uncharacterized protein</fullName>
    </submittedName>
</protein>
<dbReference type="Proteomes" id="UP000077002">
    <property type="component" value="Unassembled WGS sequence"/>
</dbReference>
<sequence length="144" mass="15906">MPDFSYIRGCVPDAGVLDASNPSNIFLKLWIDGATTLDGIANKPWVPDDINHAVDTEILDGDNDFPYAIYMAARLRLKARKESKSFRDSCNTTNLPPTSATATEDVKKLLLQFVHFAHVLGIQPLMKAVMHALCSAVYRSPEGR</sequence>
<reference evidence="1 2" key="1">
    <citation type="submission" date="2016-03" db="EMBL/GenBank/DDBJ databases">
        <title>Draft genome sequence of the Fonsecaea monophora CBS 269.37.</title>
        <authorList>
            <person name="Bombassaro A."/>
            <person name="Vinicius W.A."/>
            <person name="De Hoog S."/>
            <person name="Sun J."/>
            <person name="Souza E.M."/>
            <person name="Raittz R.T."/>
            <person name="Costa F."/>
            <person name="Leao A.C."/>
            <person name="Tadra-Sfeir M.Z."/>
            <person name="Baura V."/>
            <person name="Balsanelli E."/>
            <person name="Pedrosa F.O."/>
            <person name="Moreno L.F."/>
            <person name="Steffens M.B."/>
            <person name="Xi L."/>
            <person name="Bocca A.L."/>
            <person name="Felipe M.S."/>
            <person name="Teixeira M."/>
            <person name="Telles Filho F.Q."/>
            <person name="Azevedo C.M."/>
            <person name="Gomes R."/>
            <person name="Vicente V.A."/>
        </authorList>
    </citation>
    <scope>NUCLEOTIDE SEQUENCE [LARGE SCALE GENOMIC DNA]</scope>
    <source>
        <strain evidence="1 2">CBS 269.37</strain>
    </source>
</reference>
<dbReference type="EMBL" id="LVKK01000001">
    <property type="protein sequence ID" value="OAG45559.1"/>
    <property type="molecule type" value="Genomic_DNA"/>
</dbReference>
<comment type="caution">
    <text evidence="1">The sequence shown here is derived from an EMBL/GenBank/DDBJ whole genome shotgun (WGS) entry which is preliminary data.</text>
</comment>
<proteinExistence type="predicted"/>
<keyword evidence="2" id="KW-1185">Reference proteome</keyword>
<evidence type="ECO:0000313" key="2">
    <source>
        <dbReference type="Proteomes" id="UP000077002"/>
    </source>
</evidence>
<evidence type="ECO:0000313" key="1">
    <source>
        <dbReference type="EMBL" id="OAG45559.1"/>
    </source>
</evidence>
<gene>
    <name evidence="1" type="ORF">AYO21_00195</name>
</gene>
<dbReference type="OrthoDB" id="10634299at2759"/>
<accession>A0A177FQY5</accession>
<dbReference type="AlphaFoldDB" id="A0A177FQY5"/>
<name>A0A177FQY5_9EURO</name>
<dbReference type="RefSeq" id="XP_022517511.1">
    <property type="nucleotide sequence ID" value="XM_022650185.1"/>
</dbReference>
<organism evidence="1 2">
    <name type="scientific">Fonsecaea monophora</name>
    <dbReference type="NCBI Taxonomy" id="254056"/>
    <lineage>
        <taxon>Eukaryota</taxon>
        <taxon>Fungi</taxon>
        <taxon>Dikarya</taxon>
        <taxon>Ascomycota</taxon>
        <taxon>Pezizomycotina</taxon>
        <taxon>Eurotiomycetes</taxon>
        <taxon>Chaetothyriomycetidae</taxon>
        <taxon>Chaetothyriales</taxon>
        <taxon>Herpotrichiellaceae</taxon>
        <taxon>Fonsecaea</taxon>
    </lineage>
</organism>